<proteinExistence type="predicted"/>
<dbReference type="EMBL" id="BMAW01125652">
    <property type="protein sequence ID" value="GFU13371.1"/>
    <property type="molecule type" value="Genomic_DNA"/>
</dbReference>
<name>A0A8X6UBJ2_NEPPI</name>
<feature type="region of interest" description="Disordered" evidence="1">
    <location>
        <begin position="43"/>
        <end position="62"/>
    </location>
</feature>
<comment type="caution">
    <text evidence="2">The sequence shown here is derived from an EMBL/GenBank/DDBJ whole genome shotgun (WGS) entry which is preliminary data.</text>
</comment>
<keyword evidence="3" id="KW-1185">Reference proteome</keyword>
<protein>
    <submittedName>
        <fullName evidence="2">Uncharacterized protein</fullName>
    </submittedName>
</protein>
<dbReference type="Proteomes" id="UP000887013">
    <property type="component" value="Unassembled WGS sequence"/>
</dbReference>
<evidence type="ECO:0000313" key="3">
    <source>
        <dbReference type="Proteomes" id="UP000887013"/>
    </source>
</evidence>
<accession>A0A8X6UBJ2</accession>
<reference evidence="2" key="1">
    <citation type="submission" date="2020-08" db="EMBL/GenBank/DDBJ databases">
        <title>Multicomponent nature underlies the extraordinary mechanical properties of spider dragline silk.</title>
        <authorList>
            <person name="Kono N."/>
            <person name="Nakamura H."/>
            <person name="Mori M."/>
            <person name="Yoshida Y."/>
            <person name="Ohtoshi R."/>
            <person name="Malay A.D."/>
            <person name="Moran D.A.P."/>
            <person name="Tomita M."/>
            <person name="Numata K."/>
            <person name="Arakawa K."/>
        </authorList>
    </citation>
    <scope>NUCLEOTIDE SEQUENCE</scope>
</reference>
<evidence type="ECO:0000256" key="1">
    <source>
        <dbReference type="SAM" id="MobiDB-lite"/>
    </source>
</evidence>
<gene>
    <name evidence="2" type="ORF">NPIL_422391</name>
</gene>
<organism evidence="2 3">
    <name type="scientific">Nephila pilipes</name>
    <name type="common">Giant wood spider</name>
    <name type="synonym">Nephila maculata</name>
    <dbReference type="NCBI Taxonomy" id="299642"/>
    <lineage>
        <taxon>Eukaryota</taxon>
        <taxon>Metazoa</taxon>
        <taxon>Ecdysozoa</taxon>
        <taxon>Arthropoda</taxon>
        <taxon>Chelicerata</taxon>
        <taxon>Arachnida</taxon>
        <taxon>Araneae</taxon>
        <taxon>Araneomorphae</taxon>
        <taxon>Entelegynae</taxon>
        <taxon>Araneoidea</taxon>
        <taxon>Nephilidae</taxon>
        <taxon>Nephila</taxon>
    </lineage>
</organism>
<dbReference type="AlphaFoldDB" id="A0A8X6UBJ2"/>
<sequence>MRWRRTAAKKPFAAYCPPRHAPTFCKRLPATCQRLPPLGALPAGSAKPAPPYRRAANAPVAPAPAKPRVRYAFAAHTTAAAIYTARRLPKAAFFVPFRRHKTIKYKKI</sequence>
<evidence type="ECO:0000313" key="2">
    <source>
        <dbReference type="EMBL" id="GFU13371.1"/>
    </source>
</evidence>